<evidence type="ECO:0000256" key="1">
    <source>
        <dbReference type="SAM" id="MobiDB-lite"/>
    </source>
</evidence>
<feature type="compositionally biased region" description="Basic residues" evidence="1">
    <location>
        <begin position="315"/>
        <end position="325"/>
    </location>
</feature>
<dbReference type="EnsemblPlants" id="KQL02807">
    <property type="protein sequence ID" value="KQL02807"/>
    <property type="gene ID" value="SETIT_015283mg"/>
</dbReference>
<dbReference type="AlphaFoldDB" id="K3YM07"/>
<name>K3YM07_SETIT</name>
<dbReference type="Gramene" id="KQL02807">
    <property type="protein sequence ID" value="KQL02807"/>
    <property type="gene ID" value="SETIT_015283mg"/>
</dbReference>
<feature type="compositionally biased region" description="Basic residues" evidence="1">
    <location>
        <begin position="118"/>
        <end position="143"/>
    </location>
</feature>
<feature type="region of interest" description="Disordered" evidence="1">
    <location>
        <begin position="224"/>
        <end position="277"/>
    </location>
</feature>
<protein>
    <submittedName>
        <fullName evidence="2">Uncharacterized protein</fullName>
    </submittedName>
</protein>
<dbReference type="eggNOG" id="ENOG502R7J6">
    <property type="taxonomic scope" value="Eukaryota"/>
</dbReference>
<dbReference type="HOGENOM" id="CLU_790848_0_0_1"/>
<evidence type="ECO:0000313" key="3">
    <source>
        <dbReference type="Proteomes" id="UP000004995"/>
    </source>
</evidence>
<reference evidence="3" key="1">
    <citation type="journal article" date="2012" name="Nat. Biotechnol.">
        <title>Reference genome sequence of the model plant Setaria.</title>
        <authorList>
            <person name="Bennetzen J.L."/>
            <person name="Schmutz J."/>
            <person name="Wang H."/>
            <person name="Percifield R."/>
            <person name="Hawkins J."/>
            <person name="Pontaroli A.C."/>
            <person name="Estep M."/>
            <person name="Feng L."/>
            <person name="Vaughn J.N."/>
            <person name="Grimwood J."/>
            <person name="Jenkins J."/>
            <person name="Barry K."/>
            <person name="Lindquist E."/>
            <person name="Hellsten U."/>
            <person name="Deshpande S."/>
            <person name="Wang X."/>
            <person name="Wu X."/>
            <person name="Mitros T."/>
            <person name="Triplett J."/>
            <person name="Yang X."/>
            <person name="Ye C.Y."/>
            <person name="Mauro-Herrera M."/>
            <person name="Wang L."/>
            <person name="Li P."/>
            <person name="Sharma M."/>
            <person name="Sharma R."/>
            <person name="Ronald P.C."/>
            <person name="Panaud O."/>
            <person name="Kellogg E.A."/>
            <person name="Brutnell T.P."/>
            <person name="Doust A.N."/>
            <person name="Tuskan G.A."/>
            <person name="Rokhsar D."/>
            <person name="Devos K.M."/>
        </authorList>
    </citation>
    <scope>NUCLEOTIDE SEQUENCE [LARGE SCALE GENOMIC DNA]</scope>
    <source>
        <strain evidence="3">cv. Yugu1</strain>
    </source>
</reference>
<accession>K3YM07</accession>
<feature type="compositionally biased region" description="Low complexity" evidence="1">
    <location>
        <begin position="49"/>
        <end position="66"/>
    </location>
</feature>
<dbReference type="EMBL" id="AGNK02004012">
    <property type="status" value="NOT_ANNOTATED_CDS"/>
    <property type="molecule type" value="Genomic_DNA"/>
</dbReference>
<dbReference type="InParanoid" id="K3YM07"/>
<keyword evidence="3" id="KW-1185">Reference proteome</keyword>
<feature type="region of interest" description="Disordered" evidence="1">
    <location>
        <begin position="20"/>
        <end position="147"/>
    </location>
</feature>
<feature type="compositionally biased region" description="Low complexity" evidence="1">
    <location>
        <begin position="84"/>
        <end position="109"/>
    </location>
</feature>
<proteinExistence type="predicted"/>
<feature type="region of interest" description="Disordered" evidence="1">
    <location>
        <begin position="299"/>
        <end position="351"/>
    </location>
</feature>
<organism evidence="2 3">
    <name type="scientific">Setaria italica</name>
    <name type="common">Foxtail millet</name>
    <name type="synonym">Panicum italicum</name>
    <dbReference type="NCBI Taxonomy" id="4555"/>
    <lineage>
        <taxon>Eukaryota</taxon>
        <taxon>Viridiplantae</taxon>
        <taxon>Streptophyta</taxon>
        <taxon>Embryophyta</taxon>
        <taxon>Tracheophyta</taxon>
        <taxon>Spermatophyta</taxon>
        <taxon>Magnoliopsida</taxon>
        <taxon>Liliopsida</taxon>
        <taxon>Poales</taxon>
        <taxon>Poaceae</taxon>
        <taxon>PACMAD clade</taxon>
        <taxon>Panicoideae</taxon>
        <taxon>Panicodae</taxon>
        <taxon>Paniceae</taxon>
        <taxon>Cenchrinae</taxon>
        <taxon>Setaria</taxon>
    </lineage>
</organism>
<dbReference type="Proteomes" id="UP000004995">
    <property type="component" value="Unassembled WGS sequence"/>
</dbReference>
<sequence>MSLSTSSSNGVAPSLLAELASSSSPAAGGRSDVADMSSSSAAGRRCMNRSTARATARRTSASARSAAGGGTSSSHAESGKLRHPAAAAPQAPRSASMAASWARAAASGAPKVPSQSLHPRRPGTRTSHTHRHRPPAQPRRRTPRNTGCRVSRNLVRPAGRFPRVAVAAGGGGVQAVEELVGSQDELGSCLIWHIVLSGRQSLECSGLAGSGGLWGGYFGRGKHTGESHGGPRRAQATSDQTPVPNRLTVPVACGHSLARSLPNRAPKQARVHQRRHEREPGLIIRSAAGGGGLTWARETSVAARSGKRPQTCVPRHLHSSRKRPGARAAVGGALPAKLVGGRTPSSAVVSS</sequence>
<reference evidence="2" key="2">
    <citation type="submission" date="2018-08" db="UniProtKB">
        <authorList>
            <consortium name="EnsemblPlants"/>
        </authorList>
    </citation>
    <scope>IDENTIFICATION</scope>
    <source>
        <strain evidence="2">Yugu1</strain>
    </source>
</reference>
<evidence type="ECO:0000313" key="2">
    <source>
        <dbReference type="EnsemblPlants" id="KQL02807"/>
    </source>
</evidence>